<dbReference type="RefSeq" id="WP_196099353.1">
    <property type="nucleotide sequence ID" value="NZ_CP064939.1"/>
</dbReference>
<protein>
    <submittedName>
        <fullName evidence="2">DUF3307 domain-containing protein</fullName>
    </submittedName>
</protein>
<accession>A0A7S9PZ05</accession>
<proteinExistence type="predicted"/>
<name>A0A7S9PZ05_9SPHI</name>
<evidence type="ECO:0000313" key="2">
    <source>
        <dbReference type="EMBL" id="QPH39893.1"/>
    </source>
</evidence>
<keyword evidence="1" id="KW-0472">Membrane</keyword>
<reference evidence="2 3" key="1">
    <citation type="submission" date="2020-11" db="EMBL/GenBank/DDBJ databases">
        <title>Pedobacter endophytica, an endophytic bacteria isolated form Carex pumila.</title>
        <authorList>
            <person name="Peng Y."/>
            <person name="Jiang L."/>
            <person name="Lee J."/>
        </authorList>
    </citation>
    <scope>NUCLEOTIDE SEQUENCE [LARGE SCALE GENOMIC DNA]</scope>
    <source>
        <strain evidence="2 3">JBR3-12</strain>
    </source>
</reference>
<dbReference type="EMBL" id="CP064939">
    <property type="protein sequence ID" value="QPH39893.1"/>
    <property type="molecule type" value="Genomic_DNA"/>
</dbReference>
<dbReference type="Proteomes" id="UP000594759">
    <property type="component" value="Chromosome"/>
</dbReference>
<feature type="transmembrane region" description="Helical" evidence="1">
    <location>
        <begin position="86"/>
        <end position="107"/>
    </location>
</feature>
<gene>
    <name evidence="2" type="ORF">IZT61_00995</name>
</gene>
<dbReference type="InterPro" id="IPR021737">
    <property type="entry name" value="Phage_phiKZ_Orf197"/>
</dbReference>
<feature type="transmembrane region" description="Helical" evidence="1">
    <location>
        <begin position="61"/>
        <end position="79"/>
    </location>
</feature>
<feature type="transmembrane region" description="Helical" evidence="1">
    <location>
        <begin position="165"/>
        <end position="192"/>
    </location>
</feature>
<feature type="transmembrane region" description="Helical" evidence="1">
    <location>
        <begin position="212"/>
        <end position="235"/>
    </location>
</feature>
<evidence type="ECO:0000256" key="1">
    <source>
        <dbReference type="SAM" id="Phobius"/>
    </source>
</evidence>
<feature type="transmembrane region" description="Helical" evidence="1">
    <location>
        <begin position="122"/>
        <end position="144"/>
    </location>
</feature>
<organism evidence="2 3">
    <name type="scientific">Pedobacter endophyticus</name>
    <dbReference type="NCBI Taxonomy" id="2789740"/>
    <lineage>
        <taxon>Bacteria</taxon>
        <taxon>Pseudomonadati</taxon>
        <taxon>Bacteroidota</taxon>
        <taxon>Sphingobacteriia</taxon>
        <taxon>Sphingobacteriales</taxon>
        <taxon>Sphingobacteriaceae</taxon>
        <taxon>Pedobacter</taxon>
    </lineage>
</organism>
<keyword evidence="1" id="KW-1133">Transmembrane helix</keyword>
<dbReference type="Pfam" id="PF11750">
    <property type="entry name" value="DUF3307"/>
    <property type="match status" value="1"/>
</dbReference>
<dbReference type="AlphaFoldDB" id="A0A7S9PZ05"/>
<evidence type="ECO:0000313" key="3">
    <source>
        <dbReference type="Proteomes" id="UP000594759"/>
    </source>
</evidence>
<keyword evidence="1" id="KW-0812">Transmembrane</keyword>
<keyword evidence="3" id="KW-1185">Reference proteome</keyword>
<dbReference type="KEGG" id="pex:IZT61_00995"/>
<sequence>MEIYLIKIIIAHLIGDFFLQPTSWVKDKERKKLKSGKLYLHVLVHVALIFIIFMSFNVWKIALSIGILHLIIDALKSILQTRKNARILFFIDQFFHFGSIVLVWHIFYKAYINVSFINETQVWLLIAGAMFLSLPTSIIMKVIIAKWLPESDDESPKSLQNAGKYIGILERVLIFVFILTNHFEAVGFLLAAKSIFRFGDLKEAHDLKLTEYVLIGTLLSFGIAIIVSLAMMGLVMH</sequence>